<name>A0A821NV12_9BILA</name>
<comment type="caution">
    <text evidence="1">The sequence shown here is derived from an EMBL/GenBank/DDBJ whole genome shotgun (WGS) entry which is preliminary data.</text>
</comment>
<protein>
    <submittedName>
        <fullName evidence="1">Uncharacterized protein</fullName>
    </submittedName>
</protein>
<evidence type="ECO:0000313" key="1">
    <source>
        <dbReference type="EMBL" id="CAF4793727.1"/>
    </source>
</evidence>
<gene>
    <name evidence="1" type="ORF">TOA249_LOCUS22908</name>
</gene>
<reference evidence="1" key="1">
    <citation type="submission" date="2021-02" db="EMBL/GenBank/DDBJ databases">
        <authorList>
            <person name="Nowell W R."/>
        </authorList>
    </citation>
    <scope>NUCLEOTIDE SEQUENCE</scope>
</reference>
<dbReference type="Proteomes" id="UP000663838">
    <property type="component" value="Unassembled WGS sequence"/>
</dbReference>
<dbReference type="EMBL" id="CAJOBS010002136">
    <property type="protein sequence ID" value="CAF4793727.1"/>
    <property type="molecule type" value="Genomic_DNA"/>
</dbReference>
<evidence type="ECO:0000313" key="2">
    <source>
        <dbReference type="Proteomes" id="UP000663838"/>
    </source>
</evidence>
<feature type="non-terminal residue" evidence="1">
    <location>
        <position position="344"/>
    </location>
</feature>
<dbReference type="AlphaFoldDB" id="A0A821NV12"/>
<organism evidence="1 2">
    <name type="scientific">Rotaria socialis</name>
    <dbReference type="NCBI Taxonomy" id="392032"/>
    <lineage>
        <taxon>Eukaryota</taxon>
        <taxon>Metazoa</taxon>
        <taxon>Spiralia</taxon>
        <taxon>Gnathifera</taxon>
        <taxon>Rotifera</taxon>
        <taxon>Eurotatoria</taxon>
        <taxon>Bdelloidea</taxon>
        <taxon>Philodinida</taxon>
        <taxon>Philodinidae</taxon>
        <taxon>Rotaria</taxon>
    </lineage>
</organism>
<accession>A0A821NV12</accession>
<sequence length="344" mass="38569">MQETIQPDEFEFQHAPHNSDGILLTVLKIMFKSVSLALNNVNTFRQIVMFQNKHFYFQHTHNAVNDFINVLTVENPNEQINLIEDMLYSNMSQILNSRDNPFINHQQTRRVTHPQLLSQIQMTPPTSTNRNITPTLTCNNTPPTSVCDNITPTSTCNNTPISACNNIPSTSTCNNNMSPTSACNNIPITSNIEDTLFDIQEEINAEDVFISDDSFRFSPPPQQLIDLTKPSTSHTDKVSPSACNNIQSASNIDYGLFNIKEEINAREIFIGDDSSRVRELVKDCPSPPLPQLIDLTATSTSHSDKATSINSPSTSNTQSICNIKKEVQIDEQFIKDIPNIRELI</sequence>
<proteinExistence type="predicted"/>